<protein>
    <submittedName>
        <fullName evidence="4">Uncharacterized protein LOC103506548</fullName>
    </submittedName>
</protein>
<dbReference type="GeneID" id="103506548"/>
<dbReference type="GO" id="GO:0003735">
    <property type="term" value="F:structural constituent of ribosome"/>
    <property type="evidence" value="ECO:0007669"/>
    <property type="project" value="InterPro"/>
</dbReference>
<dbReference type="Pfam" id="PF01084">
    <property type="entry name" value="Ribosomal_S18"/>
    <property type="match status" value="1"/>
</dbReference>
<dbReference type="RefSeq" id="XP_008469167.2">
    <property type="nucleotide sequence ID" value="XM_008470945.2"/>
</dbReference>
<dbReference type="Proteomes" id="UP000079169">
    <property type="component" value="Unplaced"/>
</dbReference>
<evidence type="ECO:0000313" key="3">
    <source>
        <dbReference type="Proteomes" id="UP000079169"/>
    </source>
</evidence>
<accession>A0A1S3CWD0</accession>
<dbReference type="GO" id="GO:0006412">
    <property type="term" value="P:translation"/>
    <property type="evidence" value="ECO:0007669"/>
    <property type="project" value="InterPro"/>
</dbReference>
<reference evidence="4" key="1">
    <citation type="submission" date="2025-08" db="UniProtKB">
        <authorList>
            <consortium name="RefSeq"/>
        </authorList>
    </citation>
    <scope>IDENTIFICATION</scope>
</reference>
<proteinExistence type="predicted"/>
<keyword evidence="3" id="KW-1185">Reference proteome</keyword>
<dbReference type="InterPro" id="IPR036870">
    <property type="entry name" value="Ribosomal_bS18_sf"/>
</dbReference>
<evidence type="ECO:0000256" key="2">
    <source>
        <dbReference type="ARBA" id="ARBA00023274"/>
    </source>
</evidence>
<evidence type="ECO:0000313" key="4">
    <source>
        <dbReference type="RefSeq" id="XP_008469167.2"/>
    </source>
</evidence>
<gene>
    <name evidence="4" type="primary">LOC103506548</name>
</gene>
<dbReference type="Gene3D" id="4.10.640.10">
    <property type="entry name" value="Ribosomal protein S18"/>
    <property type="match status" value="1"/>
</dbReference>
<dbReference type="GO" id="GO:1990904">
    <property type="term" value="C:ribonucleoprotein complex"/>
    <property type="evidence" value="ECO:0007669"/>
    <property type="project" value="UniProtKB-KW"/>
</dbReference>
<evidence type="ECO:0000256" key="1">
    <source>
        <dbReference type="ARBA" id="ARBA00022980"/>
    </source>
</evidence>
<dbReference type="SUPFAM" id="SSF46911">
    <property type="entry name" value="Ribosomal protein S18"/>
    <property type="match status" value="1"/>
</dbReference>
<dbReference type="PaxDb" id="121845-A0A1S3CWD0"/>
<dbReference type="AlphaFoldDB" id="A0A1S3CWD0"/>
<dbReference type="GO" id="GO:0005840">
    <property type="term" value="C:ribosome"/>
    <property type="evidence" value="ECO:0007669"/>
    <property type="project" value="UniProtKB-KW"/>
</dbReference>
<sequence>MNRRVTKLCGKQQKRISNLIKMSQRSGLLFRKLPKHRKDDTQFNSYWDESLMRPL</sequence>
<keyword evidence="1" id="KW-0689">Ribosomal protein</keyword>
<keyword evidence="2" id="KW-0687">Ribonucleoprotein</keyword>
<organism evidence="3 4">
    <name type="scientific">Diaphorina citri</name>
    <name type="common">Asian citrus psyllid</name>
    <dbReference type="NCBI Taxonomy" id="121845"/>
    <lineage>
        <taxon>Eukaryota</taxon>
        <taxon>Metazoa</taxon>
        <taxon>Ecdysozoa</taxon>
        <taxon>Arthropoda</taxon>
        <taxon>Hexapoda</taxon>
        <taxon>Insecta</taxon>
        <taxon>Pterygota</taxon>
        <taxon>Neoptera</taxon>
        <taxon>Paraneoptera</taxon>
        <taxon>Hemiptera</taxon>
        <taxon>Sternorrhyncha</taxon>
        <taxon>Psylloidea</taxon>
        <taxon>Psyllidae</taxon>
        <taxon>Diaphorininae</taxon>
        <taxon>Diaphorina</taxon>
    </lineage>
</organism>
<name>A0A1S3CWD0_DIACI</name>
<dbReference type="InterPro" id="IPR001648">
    <property type="entry name" value="Ribosomal_bS18"/>
</dbReference>
<dbReference type="KEGG" id="dci:103506548"/>